<evidence type="ECO:0000256" key="8">
    <source>
        <dbReference type="SAM" id="Coils"/>
    </source>
</evidence>
<dbReference type="PROSITE" id="PS50076">
    <property type="entry name" value="DNAJ_2"/>
    <property type="match status" value="1"/>
</dbReference>
<evidence type="ECO:0000256" key="5">
    <source>
        <dbReference type="ARBA" id="ARBA00023186"/>
    </source>
</evidence>
<dbReference type="GO" id="GO:0005681">
    <property type="term" value="C:spliceosomal complex"/>
    <property type="evidence" value="ECO:0007669"/>
    <property type="project" value="TreeGrafter"/>
</dbReference>
<dbReference type="InterPro" id="IPR000504">
    <property type="entry name" value="RRM_dom"/>
</dbReference>
<dbReference type="PROSITE" id="PS50102">
    <property type="entry name" value="RRM"/>
    <property type="match status" value="1"/>
</dbReference>
<dbReference type="GO" id="GO:0005737">
    <property type="term" value="C:cytoplasm"/>
    <property type="evidence" value="ECO:0007669"/>
    <property type="project" value="UniProtKB-SubCell"/>
</dbReference>
<dbReference type="OrthoDB" id="259708at2759"/>
<keyword evidence="4 7" id="KW-0694">RNA-binding</keyword>
<evidence type="ECO:0000259" key="10">
    <source>
        <dbReference type="PROSITE" id="PS50102"/>
    </source>
</evidence>
<dbReference type="SMART" id="SM00271">
    <property type="entry name" value="DnaJ"/>
    <property type="match status" value="1"/>
</dbReference>
<keyword evidence="3" id="KW-0963">Cytoplasm</keyword>
<dbReference type="PANTHER" id="PTHR44313">
    <property type="entry name" value="DNAJ HOMOLOG SUBFAMILY C MEMBER 17"/>
    <property type="match status" value="1"/>
</dbReference>
<dbReference type="CDD" id="cd12429">
    <property type="entry name" value="RRM_DNAJC17"/>
    <property type="match status" value="1"/>
</dbReference>
<dbReference type="InParanoid" id="A0A7M7JYK7"/>
<dbReference type="InterPro" id="IPR036869">
    <property type="entry name" value="J_dom_sf"/>
</dbReference>
<dbReference type="SUPFAM" id="SSF46565">
    <property type="entry name" value="Chaperone J-domain"/>
    <property type="match status" value="1"/>
</dbReference>
<dbReference type="RefSeq" id="XP_022658816.1">
    <property type="nucleotide sequence ID" value="XM_022803081.1"/>
</dbReference>
<dbReference type="Gene3D" id="3.30.70.330">
    <property type="match status" value="1"/>
</dbReference>
<evidence type="ECO:0000256" key="7">
    <source>
        <dbReference type="PROSITE-ProRule" id="PRU00176"/>
    </source>
</evidence>
<dbReference type="EnsemblMetazoa" id="XM_022803081">
    <property type="protein sequence ID" value="XP_022658816"/>
    <property type="gene ID" value="LOC111249337"/>
</dbReference>
<comment type="subcellular location">
    <subcellularLocation>
        <location evidence="2">Cytoplasm</location>
    </subcellularLocation>
    <subcellularLocation>
        <location evidence="1">Nucleus</location>
    </subcellularLocation>
</comment>
<dbReference type="InterPro" id="IPR001623">
    <property type="entry name" value="DnaJ_domain"/>
</dbReference>
<dbReference type="EnsemblMetazoa" id="XM_022803082">
    <property type="protein sequence ID" value="XP_022658817"/>
    <property type="gene ID" value="LOC111249337"/>
</dbReference>
<protein>
    <submittedName>
        <fullName evidence="11">Uncharacterized protein</fullName>
    </submittedName>
</protein>
<evidence type="ECO:0000256" key="2">
    <source>
        <dbReference type="ARBA" id="ARBA00004496"/>
    </source>
</evidence>
<evidence type="ECO:0000256" key="4">
    <source>
        <dbReference type="ARBA" id="ARBA00022884"/>
    </source>
</evidence>
<feature type="domain" description="J" evidence="9">
    <location>
        <begin position="15"/>
        <end position="80"/>
    </location>
</feature>
<accession>A0A7M7JYK7</accession>
<organism evidence="11 12">
    <name type="scientific">Varroa destructor</name>
    <name type="common">Honeybee mite</name>
    <dbReference type="NCBI Taxonomy" id="109461"/>
    <lineage>
        <taxon>Eukaryota</taxon>
        <taxon>Metazoa</taxon>
        <taxon>Ecdysozoa</taxon>
        <taxon>Arthropoda</taxon>
        <taxon>Chelicerata</taxon>
        <taxon>Arachnida</taxon>
        <taxon>Acari</taxon>
        <taxon>Parasitiformes</taxon>
        <taxon>Mesostigmata</taxon>
        <taxon>Gamasina</taxon>
        <taxon>Dermanyssoidea</taxon>
        <taxon>Varroidae</taxon>
        <taxon>Varroa</taxon>
    </lineage>
</organism>
<proteinExistence type="predicted"/>
<dbReference type="GeneID" id="111249337"/>
<dbReference type="CDD" id="cd06257">
    <property type="entry name" value="DnaJ"/>
    <property type="match status" value="1"/>
</dbReference>
<name>A0A7M7JYK7_VARDE</name>
<dbReference type="RefSeq" id="XP_022658817.1">
    <property type="nucleotide sequence ID" value="XM_022803082.1"/>
</dbReference>
<dbReference type="GO" id="GO:0003723">
    <property type="term" value="F:RNA binding"/>
    <property type="evidence" value="ECO:0007669"/>
    <property type="project" value="UniProtKB-UniRule"/>
</dbReference>
<dbReference type="Pfam" id="PF00076">
    <property type="entry name" value="RRM_1"/>
    <property type="match status" value="1"/>
</dbReference>
<evidence type="ECO:0000256" key="1">
    <source>
        <dbReference type="ARBA" id="ARBA00004123"/>
    </source>
</evidence>
<keyword evidence="6" id="KW-0539">Nucleus</keyword>
<dbReference type="OMA" id="NPLHFQW"/>
<feature type="coiled-coil region" evidence="8">
    <location>
        <begin position="83"/>
        <end position="172"/>
    </location>
</feature>
<keyword evidence="12" id="KW-1185">Reference proteome</keyword>
<evidence type="ECO:0000256" key="3">
    <source>
        <dbReference type="ARBA" id="ARBA00022490"/>
    </source>
</evidence>
<sequence>MAAEKKKAADLMKLDLYGLLGVLSDAAEKDIKSAYRKKALKCHPDKNPDNPQSAQLFQQLTDALEILSDPVTRARYDTLLQAKKNALLRARELDVKRRKLKEDLEARERGAQEVRLSEDELERQLQRDIEKLRKEGSKTLEEENRRMREMLREELTRAREQAVAEIECSRLKIKWDSKLGSYDEPELRRLLKRYGKIAVLVVSRKKSGSAIVEFEETRSAQSAHRYEKGLSRNPIMLSWASGTGPKEAQASISSKVTFPPGTARSVQDDLDFENMVLAKMRAKAQEQVRQSELL</sequence>
<dbReference type="PRINTS" id="PR00625">
    <property type="entry name" value="JDOMAIN"/>
</dbReference>
<dbReference type="SUPFAM" id="SSF54928">
    <property type="entry name" value="RNA-binding domain, RBD"/>
    <property type="match status" value="1"/>
</dbReference>
<dbReference type="Proteomes" id="UP000594260">
    <property type="component" value="Unplaced"/>
</dbReference>
<dbReference type="PANTHER" id="PTHR44313:SF1">
    <property type="entry name" value="DNAJ HOMOLOG SUBFAMILY C MEMBER 17"/>
    <property type="match status" value="1"/>
</dbReference>
<evidence type="ECO:0000313" key="12">
    <source>
        <dbReference type="Proteomes" id="UP000594260"/>
    </source>
</evidence>
<dbReference type="Gene3D" id="1.10.287.110">
    <property type="entry name" value="DnaJ domain"/>
    <property type="match status" value="1"/>
</dbReference>
<evidence type="ECO:0000259" key="9">
    <source>
        <dbReference type="PROSITE" id="PS50076"/>
    </source>
</evidence>
<dbReference type="InterPro" id="IPR034254">
    <property type="entry name" value="DNAJC17_RRM"/>
</dbReference>
<keyword evidence="5" id="KW-0143">Chaperone</keyword>
<dbReference type="GO" id="GO:0000390">
    <property type="term" value="P:spliceosomal complex disassembly"/>
    <property type="evidence" value="ECO:0007669"/>
    <property type="project" value="TreeGrafter"/>
</dbReference>
<evidence type="ECO:0000313" key="11">
    <source>
        <dbReference type="EnsemblMetazoa" id="XP_022658816"/>
    </source>
</evidence>
<dbReference type="AlphaFoldDB" id="A0A7M7JYK7"/>
<dbReference type="FunCoup" id="A0A7M7JYK7">
    <property type="interactions" value="1472"/>
</dbReference>
<feature type="domain" description="RRM" evidence="10">
    <location>
        <begin position="169"/>
        <end position="242"/>
    </location>
</feature>
<dbReference type="Pfam" id="PF00226">
    <property type="entry name" value="DnaJ"/>
    <property type="match status" value="1"/>
</dbReference>
<evidence type="ECO:0000256" key="6">
    <source>
        <dbReference type="ARBA" id="ARBA00023242"/>
    </source>
</evidence>
<keyword evidence="8" id="KW-0175">Coiled coil</keyword>
<dbReference type="InterPro" id="IPR035979">
    <property type="entry name" value="RBD_domain_sf"/>
</dbReference>
<reference evidence="11" key="1">
    <citation type="submission" date="2021-01" db="UniProtKB">
        <authorList>
            <consortium name="EnsemblMetazoa"/>
        </authorList>
    </citation>
    <scope>IDENTIFICATION</scope>
</reference>
<dbReference type="KEGG" id="vde:111249337"/>
<dbReference type="InterPro" id="IPR012677">
    <property type="entry name" value="Nucleotide-bd_a/b_plait_sf"/>
</dbReference>
<dbReference type="InterPro" id="IPR052094">
    <property type="entry name" value="Pre-mRNA-splicing_ERAD"/>
</dbReference>